<reference evidence="2" key="1">
    <citation type="submission" date="2020-11" db="EMBL/GenBank/DDBJ databases">
        <authorList>
            <person name="Tran Van P."/>
        </authorList>
    </citation>
    <scope>NUCLEOTIDE SEQUENCE</scope>
</reference>
<name>A0A7R9R0Q5_9ACAR</name>
<evidence type="ECO:0000313" key="3">
    <source>
        <dbReference type="Proteomes" id="UP000728032"/>
    </source>
</evidence>
<evidence type="ECO:0000313" key="2">
    <source>
        <dbReference type="EMBL" id="CAD7665591.1"/>
    </source>
</evidence>
<evidence type="ECO:0000256" key="1">
    <source>
        <dbReference type="SAM" id="MobiDB-lite"/>
    </source>
</evidence>
<protein>
    <submittedName>
        <fullName evidence="2">Uncharacterized protein</fullName>
    </submittedName>
</protein>
<organism evidence="2">
    <name type="scientific">Oppiella nova</name>
    <dbReference type="NCBI Taxonomy" id="334625"/>
    <lineage>
        <taxon>Eukaryota</taxon>
        <taxon>Metazoa</taxon>
        <taxon>Ecdysozoa</taxon>
        <taxon>Arthropoda</taxon>
        <taxon>Chelicerata</taxon>
        <taxon>Arachnida</taxon>
        <taxon>Acari</taxon>
        <taxon>Acariformes</taxon>
        <taxon>Sarcoptiformes</taxon>
        <taxon>Oribatida</taxon>
        <taxon>Brachypylina</taxon>
        <taxon>Oppioidea</taxon>
        <taxon>Oppiidae</taxon>
        <taxon>Oppiella</taxon>
    </lineage>
</organism>
<keyword evidence="3" id="KW-1185">Reference proteome</keyword>
<dbReference type="AlphaFoldDB" id="A0A7R9R0Q5"/>
<dbReference type="Proteomes" id="UP000728032">
    <property type="component" value="Unassembled WGS sequence"/>
</dbReference>
<dbReference type="EMBL" id="CAJPVJ010047451">
    <property type="protein sequence ID" value="CAG2182727.1"/>
    <property type="molecule type" value="Genomic_DNA"/>
</dbReference>
<gene>
    <name evidence="2" type="ORF">ONB1V03_LOCUS22148</name>
</gene>
<accession>A0A7R9R0Q5</accession>
<feature type="region of interest" description="Disordered" evidence="1">
    <location>
        <begin position="122"/>
        <end position="149"/>
    </location>
</feature>
<sequence>MSRLTTQSRAPEPATAQYPSVPDCTCGPVGMATGKPGTIRSAVRTCGIWRPISRRRPRECSWLGRPPIRWRSVGELFRRPTTICCRFRSTTSLPINSKPNRRPPALTRRAFLWPKLRSQSRLPSLHSHHPKVFRTQRRVHPLSYPTARQ</sequence>
<feature type="compositionally biased region" description="Basic residues" evidence="1">
    <location>
        <begin position="126"/>
        <end position="140"/>
    </location>
</feature>
<proteinExistence type="predicted"/>
<dbReference type="EMBL" id="OC962276">
    <property type="protein sequence ID" value="CAD7665591.1"/>
    <property type="molecule type" value="Genomic_DNA"/>
</dbReference>